<dbReference type="Gene3D" id="1.10.510.10">
    <property type="entry name" value="Transferase(Phosphotransferase) domain 1"/>
    <property type="match status" value="1"/>
</dbReference>
<dbReference type="InterPro" id="IPR011009">
    <property type="entry name" value="Kinase-like_dom_sf"/>
</dbReference>
<dbReference type="InterPro" id="IPR008266">
    <property type="entry name" value="Tyr_kinase_AS"/>
</dbReference>
<dbReference type="Gene3D" id="3.10.590.10">
    <property type="entry name" value="ph1033 like domains"/>
    <property type="match status" value="1"/>
</dbReference>
<keyword evidence="2" id="KW-0067">ATP-binding</keyword>
<feature type="domain" description="YTH" evidence="4">
    <location>
        <begin position="510"/>
        <end position="683"/>
    </location>
</feature>
<keyword evidence="5" id="KW-0808">Transferase</keyword>
<dbReference type="InterPro" id="IPR051681">
    <property type="entry name" value="Ser/Thr_Kinases-Pseudokinases"/>
</dbReference>
<proteinExistence type="predicted"/>
<name>A0AAD7D7T4_MYCRO</name>
<evidence type="ECO:0000256" key="1">
    <source>
        <dbReference type="ARBA" id="ARBA00022741"/>
    </source>
</evidence>
<dbReference type="InterPro" id="IPR000719">
    <property type="entry name" value="Prot_kinase_dom"/>
</dbReference>
<evidence type="ECO:0000313" key="6">
    <source>
        <dbReference type="Proteomes" id="UP001221757"/>
    </source>
</evidence>
<evidence type="ECO:0000259" key="4">
    <source>
        <dbReference type="PROSITE" id="PS50882"/>
    </source>
</evidence>
<organism evidence="5 6">
    <name type="scientific">Mycena rosella</name>
    <name type="common">Pink bonnet</name>
    <name type="synonym">Agaricus rosellus</name>
    <dbReference type="NCBI Taxonomy" id="1033263"/>
    <lineage>
        <taxon>Eukaryota</taxon>
        <taxon>Fungi</taxon>
        <taxon>Dikarya</taxon>
        <taxon>Basidiomycota</taxon>
        <taxon>Agaricomycotina</taxon>
        <taxon>Agaricomycetes</taxon>
        <taxon>Agaricomycetidae</taxon>
        <taxon>Agaricales</taxon>
        <taxon>Marasmiineae</taxon>
        <taxon>Mycenaceae</taxon>
        <taxon>Mycena</taxon>
    </lineage>
</organism>
<dbReference type="PANTHER" id="PTHR44329:SF298">
    <property type="entry name" value="MIXED LINEAGE KINASE DOMAIN-LIKE PROTEIN"/>
    <property type="match status" value="1"/>
</dbReference>
<keyword evidence="6" id="KW-1185">Reference proteome</keyword>
<sequence length="691" mass="77558">MVGIIVYENLLNFLKEASSEDPPRMYTLPPKPENQELCGLHIPSPLSSEVREVLHRYLCAFTEIMRMDAVTALVHSQKSYRDLLPLADELGLQHTVEIDVALQQDEKRITELLQNISNSSSNSANAKTAVLRLKGDEAQAFLDVIDKVLKRENISGRVQRLMFKLSQSSDRFPNSLFISGISQCDRFYRERGGFGEIYRASYKGLFVALKRPSVSLTAEVEEQRKAHLRFCQEVLTWQQLRHDFIVPLLGIDRETFSPYLAMISPWMEQGTILNYLKKNGIDSVDRLLSDVAQGLMYLHSMKVVHGDLRGANILITDDFHACLTDFGLAAFSDAVETGNPSTSNRAGSLQWMAPELIDPKRFGHERFVRTTASDIYSLACVCLELYTGKPPFSGLSEGFVLLQIVSGQRPARPDGLISDILWEYIAKLWAEDAQVRPTATSIVKFLMDPCSDEQLADPPVIPDPPLSAADHSIGETLAVGIGKGSSAGTIISTSSYASTNSEFWVQNFPRRFFILKSPNEHELDMSVQTGTWATQNHNERILFQAYRTSQDVFLIFSVNKSNEFYGYARMEGPITRNEPLAHLPPLAEIPTACVPDEEFQKMSIKDLPAVPQNDDDPQPLPLLEAGDLQQGKVFRVSWCSTARVPFLRTRNIRNPWNHNREVKQSRDGTELEPGAGTMFLGLWQSLKTTVV</sequence>
<dbReference type="Proteomes" id="UP001221757">
    <property type="component" value="Unassembled WGS sequence"/>
</dbReference>
<protein>
    <submittedName>
        <fullName evidence="5">Kinase-like domain-containing protein</fullName>
    </submittedName>
</protein>
<dbReference type="AlphaFoldDB" id="A0AAD7D7T4"/>
<feature type="domain" description="Protein kinase" evidence="3">
    <location>
        <begin position="183"/>
        <end position="455"/>
    </location>
</feature>
<dbReference type="GO" id="GO:0003723">
    <property type="term" value="F:RNA binding"/>
    <property type="evidence" value="ECO:0007669"/>
    <property type="project" value="InterPro"/>
</dbReference>
<reference evidence="5" key="1">
    <citation type="submission" date="2023-03" db="EMBL/GenBank/DDBJ databases">
        <title>Massive genome expansion in bonnet fungi (Mycena s.s.) driven by repeated elements and novel gene families across ecological guilds.</title>
        <authorList>
            <consortium name="Lawrence Berkeley National Laboratory"/>
            <person name="Harder C.B."/>
            <person name="Miyauchi S."/>
            <person name="Viragh M."/>
            <person name="Kuo A."/>
            <person name="Thoen E."/>
            <person name="Andreopoulos B."/>
            <person name="Lu D."/>
            <person name="Skrede I."/>
            <person name="Drula E."/>
            <person name="Henrissat B."/>
            <person name="Morin E."/>
            <person name="Kohler A."/>
            <person name="Barry K."/>
            <person name="LaButti K."/>
            <person name="Morin E."/>
            <person name="Salamov A."/>
            <person name="Lipzen A."/>
            <person name="Mereny Z."/>
            <person name="Hegedus B."/>
            <person name="Baldrian P."/>
            <person name="Stursova M."/>
            <person name="Weitz H."/>
            <person name="Taylor A."/>
            <person name="Grigoriev I.V."/>
            <person name="Nagy L.G."/>
            <person name="Martin F."/>
            <person name="Kauserud H."/>
        </authorList>
    </citation>
    <scope>NUCLEOTIDE SEQUENCE</scope>
    <source>
        <strain evidence="5">CBHHK067</strain>
    </source>
</reference>
<dbReference type="SUPFAM" id="SSF56112">
    <property type="entry name" value="Protein kinase-like (PK-like)"/>
    <property type="match status" value="1"/>
</dbReference>
<keyword evidence="1" id="KW-0547">Nucleotide-binding</keyword>
<gene>
    <name evidence="5" type="ORF">B0H17DRAFT_1074149</name>
</gene>
<dbReference type="Pfam" id="PF04146">
    <property type="entry name" value="YTH"/>
    <property type="match status" value="1"/>
</dbReference>
<comment type="caution">
    <text evidence="5">The sequence shown here is derived from an EMBL/GenBank/DDBJ whole genome shotgun (WGS) entry which is preliminary data.</text>
</comment>
<dbReference type="Pfam" id="PF07714">
    <property type="entry name" value="PK_Tyr_Ser-Thr"/>
    <property type="match status" value="1"/>
</dbReference>
<evidence type="ECO:0000313" key="5">
    <source>
        <dbReference type="EMBL" id="KAJ7683422.1"/>
    </source>
</evidence>
<dbReference type="PROSITE" id="PS00109">
    <property type="entry name" value="PROTEIN_KINASE_TYR"/>
    <property type="match status" value="1"/>
</dbReference>
<evidence type="ECO:0000256" key="2">
    <source>
        <dbReference type="ARBA" id="ARBA00022840"/>
    </source>
</evidence>
<dbReference type="PROSITE" id="PS50882">
    <property type="entry name" value="YTH"/>
    <property type="match status" value="1"/>
</dbReference>
<dbReference type="EMBL" id="JARKIE010000108">
    <property type="protein sequence ID" value="KAJ7683422.1"/>
    <property type="molecule type" value="Genomic_DNA"/>
</dbReference>
<dbReference type="PANTHER" id="PTHR44329">
    <property type="entry name" value="SERINE/THREONINE-PROTEIN KINASE TNNI3K-RELATED"/>
    <property type="match status" value="1"/>
</dbReference>
<evidence type="ECO:0000259" key="3">
    <source>
        <dbReference type="PROSITE" id="PS50011"/>
    </source>
</evidence>
<dbReference type="GO" id="GO:0005524">
    <property type="term" value="F:ATP binding"/>
    <property type="evidence" value="ECO:0007669"/>
    <property type="project" value="UniProtKB-KW"/>
</dbReference>
<keyword evidence="5" id="KW-0418">Kinase</keyword>
<dbReference type="PROSITE" id="PS50011">
    <property type="entry name" value="PROTEIN_KINASE_DOM"/>
    <property type="match status" value="1"/>
</dbReference>
<accession>A0AAD7D7T4</accession>
<dbReference type="InterPro" id="IPR001245">
    <property type="entry name" value="Ser-Thr/Tyr_kinase_cat_dom"/>
</dbReference>
<dbReference type="InterPro" id="IPR007275">
    <property type="entry name" value="YTH_domain"/>
</dbReference>
<dbReference type="GO" id="GO:0004674">
    <property type="term" value="F:protein serine/threonine kinase activity"/>
    <property type="evidence" value="ECO:0007669"/>
    <property type="project" value="TreeGrafter"/>
</dbReference>
<dbReference type="CDD" id="cd21134">
    <property type="entry name" value="YTH"/>
    <property type="match status" value="1"/>
</dbReference>